<dbReference type="EMBL" id="KE721278">
    <property type="protein sequence ID" value="ERF70917.1"/>
    <property type="molecule type" value="Genomic_DNA"/>
</dbReference>
<protein>
    <recommendedName>
        <fullName evidence="6">Aminoacyl-transfer RNA synthetases class-II family profile domain-containing protein</fullName>
    </recommendedName>
</protein>
<evidence type="ECO:0000259" key="6">
    <source>
        <dbReference type="PROSITE" id="PS50862"/>
    </source>
</evidence>
<dbReference type="GO" id="GO:0004824">
    <property type="term" value="F:lysine-tRNA ligase activity"/>
    <property type="evidence" value="ECO:0007669"/>
    <property type="project" value="InterPro"/>
</dbReference>
<dbReference type="GO" id="GO:0005524">
    <property type="term" value="F:ATP binding"/>
    <property type="evidence" value="ECO:0007669"/>
    <property type="project" value="UniProtKB-KW"/>
</dbReference>
<evidence type="ECO:0000256" key="4">
    <source>
        <dbReference type="ARBA" id="ARBA00023146"/>
    </source>
</evidence>
<accession>U1G117</accession>
<keyword evidence="1" id="KW-0436">Ligase</keyword>
<dbReference type="GO" id="GO:0000049">
    <property type="term" value="F:tRNA binding"/>
    <property type="evidence" value="ECO:0007669"/>
    <property type="project" value="TreeGrafter"/>
</dbReference>
<evidence type="ECO:0000256" key="2">
    <source>
        <dbReference type="ARBA" id="ARBA00022741"/>
    </source>
</evidence>
<evidence type="ECO:0000256" key="1">
    <source>
        <dbReference type="ARBA" id="ARBA00022598"/>
    </source>
</evidence>
<keyword evidence="2" id="KW-0547">Nucleotide-binding</keyword>
<dbReference type="Gene3D" id="2.40.50.140">
    <property type="entry name" value="Nucleic acid-binding proteins"/>
    <property type="match status" value="1"/>
</dbReference>
<dbReference type="GeneID" id="19237493"/>
<evidence type="ECO:0000256" key="3">
    <source>
        <dbReference type="ARBA" id="ARBA00022840"/>
    </source>
</evidence>
<dbReference type="OrthoDB" id="21243at2759"/>
<evidence type="ECO:0000313" key="8">
    <source>
        <dbReference type="Proteomes" id="UP000019373"/>
    </source>
</evidence>
<proteinExistence type="predicted"/>
<evidence type="ECO:0000313" key="7">
    <source>
        <dbReference type="EMBL" id="ERF70917.1"/>
    </source>
</evidence>
<dbReference type="RefSeq" id="XP_007803536.1">
    <property type="nucleotide sequence ID" value="XM_007805345.1"/>
</dbReference>
<dbReference type="PANTHER" id="PTHR42918">
    <property type="entry name" value="LYSYL-TRNA SYNTHETASE"/>
    <property type="match status" value="1"/>
</dbReference>
<feature type="compositionally biased region" description="Basic and acidic residues" evidence="5">
    <location>
        <begin position="631"/>
        <end position="646"/>
    </location>
</feature>
<dbReference type="OMA" id="MKWGMPP"/>
<dbReference type="InterPro" id="IPR012340">
    <property type="entry name" value="NA-bd_OB-fold"/>
</dbReference>
<dbReference type="InterPro" id="IPR004364">
    <property type="entry name" value="Aa-tRNA-synt_II"/>
</dbReference>
<evidence type="ECO:0000256" key="5">
    <source>
        <dbReference type="SAM" id="MobiDB-lite"/>
    </source>
</evidence>
<organism evidence="7 8">
    <name type="scientific">Endocarpon pusillum (strain Z07020 / HMAS-L-300199)</name>
    <name type="common">Lichen-forming fungus</name>
    <dbReference type="NCBI Taxonomy" id="1263415"/>
    <lineage>
        <taxon>Eukaryota</taxon>
        <taxon>Fungi</taxon>
        <taxon>Dikarya</taxon>
        <taxon>Ascomycota</taxon>
        <taxon>Pezizomycotina</taxon>
        <taxon>Eurotiomycetes</taxon>
        <taxon>Chaetothyriomycetidae</taxon>
        <taxon>Verrucariales</taxon>
        <taxon>Verrucariaceae</taxon>
        <taxon>Endocarpon</taxon>
    </lineage>
</organism>
<reference evidence="8" key="1">
    <citation type="journal article" date="2014" name="BMC Genomics">
        <title>Genome characteristics reveal the impact of lichenization on lichen-forming fungus Endocarpon pusillum Hedwig (Verrucariales, Ascomycota).</title>
        <authorList>
            <person name="Wang Y.-Y."/>
            <person name="Liu B."/>
            <person name="Zhang X.-Y."/>
            <person name="Zhou Q.-M."/>
            <person name="Zhang T."/>
            <person name="Li H."/>
            <person name="Yu Y.-F."/>
            <person name="Zhang X.-L."/>
            <person name="Hao X.-Y."/>
            <person name="Wang M."/>
            <person name="Wang L."/>
            <person name="Wei J.-C."/>
        </authorList>
    </citation>
    <scope>NUCLEOTIDE SEQUENCE [LARGE SCALE GENOMIC DNA]</scope>
    <source>
        <strain evidence="8">Z07020 / HMAS-L-300199</strain>
    </source>
</reference>
<dbReference type="AlphaFoldDB" id="U1G117"/>
<feature type="region of interest" description="Disordered" evidence="5">
    <location>
        <begin position="620"/>
        <end position="661"/>
    </location>
</feature>
<dbReference type="Proteomes" id="UP000019373">
    <property type="component" value="Unassembled WGS sequence"/>
</dbReference>
<dbReference type="PANTHER" id="PTHR42918:SF5">
    <property type="entry name" value="LYSINE--TRNA LIGASE, MITOCHONDRIAL"/>
    <property type="match status" value="1"/>
</dbReference>
<dbReference type="SUPFAM" id="SSF55681">
    <property type="entry name" value="Class II aaRS and biotin synthetases"/>
    <property type="match status" value="1"/>
</dbReference>
<dbReference type="HOGENOM" id="CLU_008255_6_0_1"/>
<dbReference type="GO" id="GO:0005739">
    <property type="term" value="C:mitochondrion"/>
    <property type="evidence" value="ECO:0007669"/>
    <property type="project" value="TreeGrafter"/>
</dbReference>
<dbReference type="InterPro" id="IPR045864">
    <property type="entry name" value="aa-tRNA-synth_II/BPL/LPL"/>
</dbReference>
<sequence>MATQIPACCEEVRQKTVLLFEIYIAGREDEKNRSDIIRLSPSGPSFSSNVRLNSHRTPGCRFIAAQSYPEWPQELWVAEDIKDRVKDLQKAELDMYPRGPEHTAPPIPKLDRLCQTVKKGETKKDMGKYSYQGRIESVRTAGRLLFFVDMVRNDLKLQVLVNHAQIHKSITQDEFISRRKLLRRGDVITVTGYPHRTEAGQLSLSAIELPCILSPCLHQFPVQRPAGGFGPESQSTFLDKHVEMLANREATQLIRRRSDVVHGMRTFLRARGYSEVQTPILSSRAGGAIARSFETFATEFSERKLSLRVAPELWLKRLILGGMDRIFEIGQCFRNEGLDKTHNPEFTTCEFYSAYASIQTLCDITEKMLNLIVRNIEGAPQKEDESNRHPSIKMPPLALKADFFKGPYPQIDFLLGLNEALGLKLPDLCAEHATAEVINIFKEMKIELPAYPTLPRLLDKLSTTYLEPQCHKPTWIINHPECLSPLSKSFPHPSPDIDQPVAARAELFIHGREIVNCYEEENSPFEQRRKFMMQQRYANAGNDGRQDNEAMEVDEDYLQALEWGLPPTGGWGCGIDRLVMLLTGKQRINDVLTFGNLRSVTRIPEARKIVKVEASFTAPPKPDTNKIVYSDPRREVQPDHVRKDTSLDTDPTHSGPQLDAPEEAFLKIKQKLISENSSRARAYQATHVSSSAEQKRSAGIRGFDAREWLLKK</sequence>
<keyword evidence="4" id="KW-0030">Aminoacyl-tRNA synthetase</keyword>
<dbReference type="PRINTS" id="PR00982">
    <property type="entry name" value="TRNASYNTHLYS"/>
</dbReference>
<dbReference type="SUPFAM" id="SSF50249">
    <property type="entry name" value="Nucleic acid-binding proteins"/>
    <property type="match status" value="1"/>
</dbReference>
<dbReference type="Pfam" id="PF00152">
    <property type="entry name" value="tRNA-synt_2"/>
    <property type="match status" value="1"/>
</dbReference>
<dbReference type="PROSITE" id="PS50862">
    <property type="entry name" value="AA_TRNA_LIGASE_II"/>
    <property type="match status" value="1"/>
</dbReference>
<dbReference type="GO" id="GO:0070154">
    <property type="term" value="P:mitochondrial lysyl-tRNA aminoacylation"/>
    <property type="evidence" value="ECO:0007669"/>
    <property type="project" value="TreeGrafter"/>
</dbReference>
<feature type="domain" description="Aminoacyl-transfer RNA synthetases class-II family profile" evidence="6">
    <location>
        <begin position="257"/>
        <end position="604"/>
    </location>
</feature>
<keyword evidence="3" id="KW-0067">ATP-binding</keyword>
<dbReference type="InterPro" id="IPR006195">
    <property type="entry name" value="aa-tRNA-synth_II"/>
</dbReference>
<dbReference type="eggNOG" id="KOG1885">
    <property type="taxonomic scope" value="Eukaryota"/>
</dbReference>
<dbReference type="InterPro" id="IPR018149">
    <property type="entry name" value="Lys-tRNA-synth_II_C"/>
</dbReference>
<name>U1G117_ENDPU</name>
<dbReference type="Gene3D" id="3.30.930.10">
    <property type="entry name" value="Bira Bifunctional Protein, Domain 2"/>
    <property type="match status" value="1"/>
</dbReference>
<keyword evidence="8" id="KW-1185">Reference proteome</keyword>
<gene>
    <name evidence="7" type="ORF">EPUS_02440</name>
</gene>